<sequence length="268" mass="31063">MTRTILIMALLFGMFNAQAQNKKIKVLNLGVFHMGYTPDAHSTEYDEKSNMDQIQEVNELIAKFKPTIIMIEELPKHQEEVEKSYQAYLNDPEGEKANYETEKGLMAFEIGRLAGTKRIYCIDESMGYGYNQDKLAEKLNAKTYFKTNRITDEKATKLEADPKKVGLRKALLSDNSQAYRDFMYNCNVDHLFYVNSENKFEGVDQAARFYQRNLRMFANICKIEANENDRILIISGSAHAAFFHDFLSRSFIYEVETVEKYLQPNDNL</sequence>
<dbReference type="Proteomes" id="UP001185092">
    <property type="component" value="Unassembled WGS sequence"/>
</dbReference>
<comment type="caution">
    <text evidence="2">The sequence shown here is derived from an EMBL/GenBank/DDBJ whole genome shotgun (WGS) entry which is preliminary data.</text>
</comment>
<evidence type="ECO:0008006" key="4">
    <source>
        <dbReference type="Google" id="ProtNLM"/>
    </source>
</evidence>
<keyword evidence="1" id="KW-0732">Signal</keyword>
<evidence type="ECO:0000313" key="3">
    <source>
        <dbReference type="Proteomes" id="UP001185092"/>
    </source>
</evidence>
<feature type="chain" id="PRO_5042098670" description="TraB/GumN family protein" evidence="1">
    <location>
        <begin position="20"/>
        <end position="268"/>
    </location>
</feature>
<dbReference type="RefSeq" id="WP_338390319.1">
    <property type="nucleotide sequence ID" value="NZ_AP025305.1"/>
</dbReference>
<protein>
    <recommendedName>
        <fullName evidence="4">TraB/GumN family protein</fullName>
    </recommendedName>
</protein>
<organism evidence="2 3">
    <name type="scientific">Aureibacter tunicatorum</name>
    <dbReference type="NCBI Taxonomy" id="866807"/>
    <lineage>
        <taxon>Bacteria</taxon>
        <taxon>Pseudomonadati</taxon>
        <taxon>Bacteroidota</taxon>
        <taxon>Cytophagia</taxon>
        <taxon>Cytophagales</taxon>
        <taxon>Persicobacteraceae</taxon>
        <taxon>Aureibacter</taxon>
    </lineage>
</organism>
<dbReference type="EMBL" id="JAVDQD010000003">
    <property type="protein sequence ID" value="MDR6239527.1"/>
    <property type="molecule type" value="Genomic_DNA"/>
</dbReference>
<feature type="signal peptide" evidence="1">
    <location>
        <begin position="1"/>
        <end position="19"/>
    </location>
</feature>
<gene>
    <name evidence="2" type="ORF">HNQ88_002575</name>
</gene>
<accession>A0AAE3XN50</accession>
<dbReference type="InterPro" id="IPR043749">
    <property type="entry name" value="DUF5694"/>
</dbReference>
<evidence type="ECO:0000313" key="2">
    <source>
        <dbReference type="EMBL" id="MDR6239527.1"/>
    </source>
</evidence>
<keyword evidence="3" id="KW-1185">Reference proteome</keyword>
<evidence type="ECO:0000256" key="1">
    <source>
        <dbReference type="SAM" id="SignalP"/>
    </source>
</evidence>
<dbReference type="Pfam" id="PF18950">
    <property type="entry name" value="DUF5694"/>
    <property type="match status" value="1"/>
</dbReference>
<reference evidence="2" key="1">
    <citation type="submission" date="2023-07" db="EMBL/GenBank/DDBJ databases">
        <title>Genomic Encyclopedia of Type Strains, Phase IV (KMG-IV): sequencing the most valuable type-strain genomes for metagenomic binning, comparative biology and taxonomic classification.</title>
        <authorList>
            <person name="Goeker M."/>
        </authorList>
    </citation>
    <scope>NUCLEOTIDE SEQUENCE</scope>
    <source>
        <strain evidence="2">DSM 26174</strain>
    </source>
</reference>
<proteinExistence type="predicted"/>
<dbReference type="AlphaFoldDB" id="A0AAE3XN50"/>
<name>A0AAE3XN50_9BACT</name>